<keyword evidence="2" id="KW-0812">Transmembrane</keyword>
<dbReference type="PANTHER" id="PTHR13018:SF143">
    <property type="entry name" value="CSC1_OSCA1-LIKE 7TM REGION DOMAIN-CONTAINING PROTEIN"/>
    <property type="match status" value="1"/>
</dbReference>
<dbReference type="GO" id="GO:0005227">
    <property type="term" value="F:calcium-activated cation channel activity"/>
    <property type="evidence" value="ECO:0007669"/>
    <property type="project" value="InterPro"/>
</dbReference>
<dbReference type="GO" id="GO:0005886">
    <property type="term" value="C:plasma membrane"/>
    <property type="evidence" value="ECO:0007669"/>
    <property type="project" value="TreeGrafter"/>
</dbReference>
<feature type="transmembrane region" description="Helical" evidence="2">
    <location>
        <begin position="192"/>
        <end position="217"/>
    </location>
</feature>
<evidence type="ECO:0000313" key="5">
    <source>
        <dbReference type="Proteomes" id="UP000044841"/>
    </source>
</evidence>
<proteinExistence type="predicted"/>
<dbReference type="EMBL" id="CYGV01001689">
    <property type="protein sequence ID" value="CUA76445.1"/>
    <property type="molecule type" value="Genomic_DNA"/>
</dbReference>
<feature type="domain" description="CSC1/OSCA1-like 7TM region" evidence="3">
    <location>
        <begin position="102"/>
        <end position="262"/>
    </location>
</feature>
<sequence length="531" mass="59405">MGEKAGTIEWARNEVIESDQLLTKGRRKLAEDRANGGVDMNNNYPPLNSAFIFFNQQIGAHIAGQILVHNQPYRMAEKYTEVALADVIWGNLGINPYEARIRKAISYAATAALMVFWAIPVSKVAQLCVRFSWMRWLCKLPDVIVGIISGILPSVALAILMMLLPTVLRLLARFEGIPRFTGLEPSLMTRYFIFQVVHSFLIVTLSSGIIAALPQLASNPTSIPTILAQKLPEASTFFLTYAILQGLAGSAGGLLQILPLYFGVPTLDEGNRRQLVHETPYIEYPSLMVRFAARLGLTNGNKSMMNAVESAYSFLSENYKPGDQVILYVNLYQINSVLVLKAAETLAKHLHDGTRPGDRSESQRSRGSSESPGKIPIYGVVVEVVGETRGMGELNDELKSRFPPGIEHIICCTYDGGDRSCATRFDMTGGIVWREICISPDGDWYIGRHCTKHVIYYREDKIPKWYKGDPVWTQELDSSPGSAQDGFGWGLTKPVGMYRHELRKCHRLDWRGRDTFMLVWKSYRGVDQSRS</sequence>
<organism evidence="4 5">
    <name type="scientific">Rhizoctonia solani</name>
    <dbReference type="NCBI Taxonomy" id="456999"/>
    <lineage>
        <taxon>Eukaryota</taxon>
        <taxon>Fungi</taxon>
        <taxon>Dikarya</taxon>
        <taxon>Basidiomycota</taxon>
        <taxon>Agaricomycotina</taxon>
        <taxon>Agaricomycetes</taxon>
        <taxon>Cantharellales</taxon>
        <taxon>Ceratobasidiaceae</taxon>
        <taxon>Rhizoctonia</taxon>
    </lineage>
</organism>
<keyword evidence="2" id="KW-1133">Transmembrane helix</keyword>
<feature type="transmembrane region" description="Helical" evidence="2">
    <location>
        <begin position="104"/>
        <end position="123"/>
    </location>
</feature>
<accession>A0A0K6GDA9</accession>
<evidence type="ECO:0000259" key="3">
    <source>
        <dbReference type="Pfam" id="PF02714"/>
    </source>
</evidence>
<dbReference type="AlphaFoldDB" id="A0A0K6GDA9"/>
<keyword evidence="5" id="KW-1185">Reference proteome</keyword>
<protein>
    <recommendedName>
        <fullName evidence="3">CSC1/OSCA1-like 7TM region domain-containing protein</fullName>
    </recommendedName>
</protein>
<feature type="region of interest" description="Disordered" evidence="1">
    <location>
        <begin position="350"/>
        <end position="374"/>
    </location>
</feature>
<reference evidence="4 5" key="1">
    <citation type="submission" date="2015-07" db="EMBL/GenBank/DDBJ databases">
        <authorList>
            <person name="Noorani M."/>
        </authorList>
    </citation>
    <scope>NUCLEOTIDE SEQUENCE [LARGE SCALE GENOMIC DNA]</scope>
    <source>
        <strain evidence="4">BBA 69670</strain>
    </source>
</reference>
<evidence type="ECO:0000256" key="2">
    <source>
        <dbReference type="SAM" id="Phobius"/>
    </source>
</evidence>
<evidence type="ECO:0000256" key="1">
    <source>
        <dbReference type="SAM" id="MobiDB-lite"/>
    </source>
</evidence>
<dbReference type="InterPro" id="IPR003864">
    <property type="entry name" value="CSC1/OSCA1-like_7TM"/>
</dbReference>
<gene>
    <name evidence="4" type="ORF">RSOLAG22IIIB_06276</name>
</gene>
<dbReference type="InterPro" id="IPR045122">
    <property type="entry name" value="Csc1-like"/>
</dbReference>
<dbReference type="PANTHER" id="PTHR13018">
    <property type="entry name" value="PROBABLE MEMBRANE PROTEIN DUF221-RELATED"/>
    <property type="match status" value="1"/>
</dbReference>
<feature type="compositionally biased region" description="Basic and acidic residues" evidence="1">
    <location>
        <begin position="350"/>
        <end position="364"/>
    </location>
</feature>
<feature type="transmembrane region" description="Helical" evidence="2">
    <location>
        <begin position="237"/>
        <end position="264"/>
    </location>
</feature>
<dbReference type="Proteomes" id="UP000044841">
    <property type="component" value="Unassembled WGS sequence"/>
</dbReference>
<keyword evidence="2" id="KW-0472">Membrane</keyword>
<dbReference type="Pfam" id="PF02714">
    <property type="entry name" value="RSN1_7TM"/>
    <property type="match status" value="1"/>
</dbReference>
<name>A0A0K6GDA9_9AGAM</name>
<feature type="transmembrane region" description="Helical" evidence="2">
    <location>
        <begin position="143"/>
        <end position="171"/>
    </location>
</feature>
<evidence type="ECO:0000313" key="4">
    <source>
        <dbReference type="EMBL" id="CUA76445.1"/>
    </source>
</evidence>